<keyword evidence="9" id="KW-0675">Receptor</keyword>
<dbReference type="InterPro" id="IPR002902">
    <property type="entry name" value="GNK2"/>
</dbReference>
<proteinExistence type="predicted"/>
<feature type="region of interest" description="Disordered" evidence="12">
    <location>
        <begin position="155"/>
        <end position="186"/>
    </location>
</feature>
<keyword evidence="8" id="KW-0067">ATP-binding</keyword>
<protein>
    <recommendedName>
        <fullName evidence="14">Gnk2-homologous domain-containing protein</fullName>
    </recommendedName>
</protein>
<keyword evidence="16" id="KW-1185">Reference proteome</keyword>
<sequence length="350" mass="37884">MKKFIACQPVITFILVNLELPVPDATFGDPRAQIVHMVCGKQPSPNTSIFVATFVDTMEKISRQMQTSGYGMAVTSSGPDTNYALADCYGDLSLHECALCYAEARTILPQCFPSNGGRIFLDGCFMRAKNYSFFQEYTGPNDKVLCGNGSLNPTHGNGSLNPTQGNESLNPTQGNGSSNPTQGNGSSKGKITIIIVATVSSIAVLVIRAVVGVYIWKRKTTQKKNKEKLVKSLYDSCLNFKYSTLEKATGSFDEANKLGQCGFGKVSFQEDKSHISTAIAGTLGYMAPEYLARGQLTEKADVYSFGVLLIEIVTGRQNNRSKASEDSDSSLTLTYNAFKSPVDSQDAESH</sequence>
<keyword evidence="1" id="KW-0723">Serine/threonine-protein kinase</keyword>
<evidence type="ECO:0000256" key="1">
    <source>
        <dbReference type="ARBA" id="ARBA00022527"/>
    </source>
</evidence>
<feature type="transmembrane region" description="Helical" evidence="13">
    <location>
        <begin position="191"/>
        <end position="216"/>
    </location>
</feature>
<dbReference type="PROSITE" id="PS51473">
    <property type="entry name" value="GNK2"/>
    <property type="match status" value="1"/>
</dbReference>
<keyword evidence="7" id="KW-0418">Kinase</keyword>
<dbReference type="FunFam" id="3.30.430.20:FF:000005">
    <property type="entry name" value="Cysteine-rich receptor-like protein kinase 2"/>
    <property type="match status" value="1"/>
</dbReference>
<comment type="catalytic activity">
    <reaction evidence="10">
        <text>L-seryl-[protein] + ATP = O-phospho-L-seryl-[protein] + ADP + H(+)</text>
        <dbReference type="Rhea" id="RHEA:17989"/>
        <dbReference type="Rhea" id="RHEA-COMP:9863"/>
        <dbReference type="Rhea" id="RHEA-COMP:11604"/>
        <dbReference type="ChEBI" id="CHEBI:15378"/>
        <dbReference type="ChEBI" id="CHEBI:29999"/>
        <dbReference type="ChEBI" id="CHEBI:30616"/>
        <dbReference type="ChEBI" id="CHEBI:83421"/>
        <dbReference type="ChEBI" id="CHEBI:456216"/>
    </reaction>
</comment>
<evidence type="ECO:0000256" key="3">
    <source>
        <dbReference type="ARBA" id="ARBA00022679"/>
    </source>
</evidence>
<keyword evidence="3" id="KW-0808">Transferase</keyword>
<keyword evidence="13" id="KW-0812">Transmembrane</keyword>
<dbReference type="EMBL" id="OU503040">
    <property type="protein sequence ID" value="CAI9761743.1"/>
    <property type="molecule type" value="Genomic_DNA"/>
</dbReference>
<dbReference type="Gene3D" id="1.10.510.10">
    <property type="entry name" value="Transferase(Phosphotransferase) domain 1"/>
    <property type="match status" value="1"/>
</dbReference>
<evidence type="ECO:0000256" key="7">
    <source>
        <dbReference type="ARBA" id="ARBA00022777"/>
    </source>
</evidence>
<dbReference type="GO" id="GO:0005524">
    <property type="term" value="F:ATP binding"/>
    <property type="evidence" value="ECO:0007669"/>
    <property type="project" value="UniProtKB-KW"/>
</dbReference>
<evidence type="ECO:0000256" key="9">
    <source>
        <dbReference type="ARBA" id="ARBA00023170"/>
    </source>
</evidence>
<gene>
    <name evidence="15" type="ORF">FPE_LOCUS9173</name>
</gene>
<dbReference type="Pfam" id="PF00069">
    <property type="entry name" value="Pkinase"/>
    <property type="match status" value="1"/>
</dbReference>
<evidence type="ECO:0000256" key="10">
    <source>
        <dbReference type="ARBA" id="ARBA00047558"/>
    </source>
</evidence>
<dbReference type="InterPro" id="IPR011009">
    <property type="entry name" value="Kinase-like_dom_sf"/>
</dbReference>
<reference evidence="15" key="1">
    <citation type="submission" date="2023-05" db="EMBL/GenBank/DDBJ databases">
        <authorList>
            <person name="Huff M."/>
        </authorList>
    </citation>
    <scope>NUCLEOTIDE SEQUENCE</scope>
</reference>
<accession>A0AAD2DRD8</accession>
<dbReference type="PANTHER" id="PTHR47973">
    <property type="entry name" value="CYSTEINE-RICH RECEPTOR-LIKE PROTEIN KINASE 3"/>
    <property type="match status" value="1"/>
</dbReference>
<organism evidence="15 16">
    <name type="scientific">Fraxinus pennsylvanica</name>
    <dbReference type="NCBI Taxonomy" id="56036"/>
    <lineage>
        <taxon>Eukaryota</taxon>
        <taxon>Viridiplantae</taxon>
        <taxon>Streptophyta</taxon>
        <taxon>Embryophyta</taxon>
        <taxon>Tracheophyta</taxon>
        <taxon>Spermatophyta</taxon>
        <taxon>Magnoliopsida</taxon>
        <taxon>eudicotyledons</taxon>
        <taxon>Gunneridae</taxon>
        <taxon>Pentapetalae</taxon>
        <taxon>asterids</taxon>
        <taxon>lamiids</taxon>
        <taxon>Lamiales</taxon>
        <taxon>Oleaceae</taxon>
        <taxon>Oleeae</taxon>
        <taxon>Fraxinus</taxon>
    </lineage>
</organism>
<evidence type="ECO:0000256" key="13">
    <source>
        <dbReference type="SAM" id="Phobius"/>
    </source>
</evidence>
<keyword evidence="6" id="KW-0547">Nucleotide-binding</keyword>
<dbReference type="Gene3D" id="3.30.200.20">
    <property type="entry name" value="Phosphorylase Kinase, domain 1"/>
    <property type="match status" value="1"/>
</dbReference>
<name>A0AAD2DRD8_9LAMI</name>
<keyword evidence="13" id="KW-0472">Membrane</keyword>
<dbReference type="Gene3D" id="3.30.430.20">
    <property type="entry name" value="Gnk2 domain, C-X8-C-X2-C motif"/>
    <property type="match status" value="1"/>
</dbReference>
<dbReference type="InterPro" id="IPR038408">
    <property type="entry name" value="GNK2_sf"/>
</dbReference>
<evidence type="ECO:0000256" key="8">
    <source>
        <dbReference type="ARBA" id="ARBA00022840"/>
    </source>
</evidence>
<evidence type="ECO:0000256" key="2">
    <source>
        <dbReference type="ARBA" id="ARBA00022553"/>
    </source>
</evidence>
<evidence type="ECO:0000256" key="12">
    <source>
        <dbReference type="SAM" id="MobiDB-lite"/>
    </source>
</evidence>
<comment type="catalytic activity">
    <reaction evidence="11">
        <text>L-threonyl-[protein] + ATP = O-phospho-L-threonyl-[protein] + ADP + H(+)</text>
        <dbReference type="Rhea" id="RHEA:46608"/>
        <dbReference type="Rhea" id="RHEA-COMP:11060"/>
        <dbReference type="Rhea" id="RHEA-COMP:11605"/>
        <dbReference type="ChEBI" id="CHEBI:15378"/>
        <dbReference type="ChEBI" id="CHEBI:30013"/>
        <dbReference type="ChEBI" id="CHEBI:30616"/>
        <dbReference type="ChEBI" id="CHEBI:61977"/>
        <dbReference type="ChEBI" id="CHEBI:456216"/>
    </reaction>
</comment>
<dbReference type="GO" id="GO:0004674">
    <property type="term" value="F:protein serine/threonine kinase activity"/>
    <property type="evidence" value="ECO:0007669"/>
    <property type="project" value="UniProtKB-KW"/>
</dbReference>
<dbReference type="InterPro" id="IPR052059">
    <property type="entry name" value="CR_Ser/Thr_kinase"/>
</dbReference>
<dbReference type="AlphaFoldDB" id="A0AAD2DRD8"/>
<keyword evidence="13" id="KW-1133">Transmembrane helix</keyword>
<dbReference type="SUPFAM" id="SSF56112">
    <property type="entry name" value="Protein kinase-like (PK-like)"/>
    <property type="match status" value="1"/>
</dbReference>
<keyword evidence="4" id="KW-0732">Signal</keyword>
<keyword evidence="5" id="KW-0677">Repeat</keyword>
<dbReference type="Pfam" id="PF01657">
    <property type="entry name" value="Stress-antifung"/>
    <property type="match status" value="1"/>
</dbReference>
<evidence type="ECO:0000313" key="15">
    <source>
        <dbReference type="EMBL" id="CAI9761743.1"/>
    </source>
</evidence>
<evidence type="ECO:0000256" key="11">
    <source>
        <dbReference type="ARBA" id="ARBA00047951"/>
    </source>
</evidence>
<evidence type="ECO:0000313" key="16">
    <source>
        <dbReference type="Proteomes" id="UP000834106"/>
    </source>
</evidence>
<dbReference type="InterPro" id="IPR000719">
    <property type="entry name" value="Prot_kinase_dom"/>
</dbReference>
<keyword evidence="2" id="KW-0597">Phosphoprotein</keyword>
<evidence type="ECO:0000256" key="4">
    <source>
        <dbReference type="ARBA" id="ARBA00022729"/>
    </source>
</evidence>
<dbReference type="CDD" id="cd23509">
    <property type="entry name" value="Gnk2-like"/>
    <property type="match status" value="1"/>
</dbReference>
<feature type="domain" description="Gnk2-homologous" evidence="14">
    <location>
        <begin position="32"/>
        <end position="133"/>
    </location>
</feature>
<evidence type="ECO:0000256" key="5">
    <source>
        <dbReference type="ARBA" id="ARBA00022737"/>
    </source>
</evidence>
<dbReference type="Proteomes" id="UP000834106">
    <property type="component" value="Chromosome 5"/>
</dbReference>
<evidence type="ECO:0000259" key="14">
    <source>
        <dbReference type="PROSITE" id="PS51473"/>
    </source>
</evidence>
<evidence type="ECO:0000256" key="6">
    <source>
        <dbReference type="ARBA" id="ARBA00022741"/>
    </source>
</evidence>